<evidence type="ECO:0000313" key="4">
    <source>
        <dbReference type="Ensembl" id="ENSMMDP00005040162.1"/>
    </source>
</evidence>
<dbReference type="SMART" id="SM00034">
    <property type="entry name" value="CLECT"/>
    <property type="match status" value="1"/>
</dbReference>
<dbReference type="InterPro" id="IPR050111">
    <property type="entry name" value="C-type_lectin/snaclec_domain"/>
</dbReference>
<reference evidence="4" key="3">
    <citation type="submission" date="2025-09" db="UniProtKB">
        <authorList>
            <consortium name="Ensembl"/>
        </authorList>
    </citation>
    <scope>IDENTIFICATION</scope>
</reference>
<evidence type="ECO:0000259" key="3">
    <source>
        <dbReference type="PROSITE" id="PS50041"/>
    </source>
</evidence>
<dbReference type="Ensembl" id="ENSMMDT00005040990.1">
    <property type="protein sequence ID" value="ENSMMDP00005040162.1"/>
    <property type="gene ID" value="ENSMMDG00005018604.1"/>
</dbReference>
<keyword evidence="5" id="KW-1185">Reference proteome</keyword>
<dbReference type="PANTHER" id="PTHR22803">
    <property type="entry name" value="MANNOSE, PHOSPHOLIPASE, LECTIN RECEPTOR RELATED"/>
    <property type="match status" value="1"/>
</dbReference>
<name>A0A667ZHP2_9TELE</name>
<dbReference type="InterPro" id="IPR001304">
    <property type="entry name" value="C-type_lectin-like"/>
</dbReference>
<dbReference type="Pfam" id="PF00059">
    <property type="entry name" value="Lectin_C"/>
    <property type="match status" value="1"/>
</dbReference>
<keyword evidence="1" id="KW-0430">Lectin</keyword>
<dbReference type="GO" id="GO:0030246">
    <property type="term" value="F:carbohydrate binding"/>
    <property type="evidence" value="ECO:0007669"/>
    <property type="project" value="UniProtKB-KW"/>
</dbReference>
<reference evidence="4" key="2">
    <citation type="submission" date="2025-08" db="UniProtKB">
        <authorList>
            <consortium name="Ensembl"/>
        </authorList>
    </citation>
    <scope>IDENTIFICATION</scope>
</reference>
<dbReference type="InterPro" id="IPR018378">
    <property type="entry name" value="C-type_lectin_CS"/>
</dbReference>
<proteinExistence type="predicted"/>
<dbReference type="InterPro" id="IPR016186">
    <property type="entry name" value="C-type_lectin-like/link_sf"/>
</dbReference>
<dbReference type="PROSITE" id="PS50041">
    <property type="entry name" value="C_TYPE_LECTIN_2"/>
    <property type="match status" value="1"/>
</dbReference>
<feature type="domain" description="C-type lectin" evidence="3">
    <location>
        <begin position="28"/>
        <end position="136"/>
    </location>
</feature>
<evidence type="ECO:0000256" key="1">
    <source>
        <dbReference type="ARBA" id="ARBA00022734"/>
    </source>
</evidence>
<dbReference type="GeneTree" id="ENSGT01030000234575"/>
<organism evidence="4 5">
    <name type="scientific">Myripristis murdjan</name>
    <name type="common">pinecone soldierfish</name>
    <dbReference type="NCBI Taxonomy" id="586833"/>
    <lineage>
        <taxon>Eukaryota</taxon>
        <taxon>Metazoa</taxon>
        <taxon>Chordata</taxon>
        <taxon>Craniata</taxon>
        <taxon>Vertebrata</taxon>
        <taxon>Euteleostomi</taxon>
        <taxon>Actinopterygii</taxon>
        <taxon>Neopterygii</taxon>
        <taxon>Teleostei</taxon>
        <taxon>Neoteleostei</taxon>
        <taxon>Acanthomorphata</taxon>
        <taxon>Holocentriformes</taxon>
        <taxon>Holocentridae</taxon>
        <taxon>Myripristis</taxon>
    </lineage>
</organism>
<reference evidence="4" key="1">
    <citation type="submission" date="2019-06" db="EMBL/GenBank/DDBJ databases">
        <authorList>
            <consortium name="Wellcome Sanger Institute Data Sharing"/>
        </authorList>
    </citation>
    <scope>NUCLEOTIDE SEQUENCE [LARGE SCALE GENOMIC DNA]</scope>
</reference>
<keyword evidence="2" id="KW-1015">Disulfide bond</keyword>
<dbReference type="AlphaFoldDB" id="A0A667ZHP2"/>
<dbReference type="SUPFAM" id="SSF56436">
    <property type="entry name" value="C-type lectin-like"/>
    <property type="match status" value="1"/>
</dbReference>
<dbReference type="InterPro" id="IPR033989">
    <property type="entry name" value="CD209-like_CTLD"/>
</dbReference>
<evidence type="ECO:0000256" key="2">
    <source>
        <dbReference type="ARBA" id="ARBA00023157"/>
    </source>
</evidence>
<protein>
    <recommendedName>
        <fullName evidence="3">C-type lectin domain-containing protein</fullName>
    </recommendedName>
</protein>
<sequence length="139" mass="16185">MFKKAGSCQIYERETTCPEGWKMSSCVCYLVSTERNSWEKARQDCRDRGADLVVIDSAKEQTFITSLKTAAWIGLSDRDEEGTWKWEDDTPLTLKYWGEEQPDNWREEDCVQINPDKTDNNWNDLSCAILLQWICEKSA</sequence>
<dbReference type="Proteomes" id="UP000472263">
    <property type="component" value="Chromosome 21"/>
</dbReference>
<accession>A0A667ZHP2</accession>
<dbReference type="InterPro" id="IPR016187">
    <property type="entry name" value="CTDL_fold"/>
</dbReference>
<dbReference type="CDD" id="cd03590">
    <property type="entry name" value="CLECT_DC-SIGN_like"/>
    <property type="match status" value="1"/>
</dbReference>
<evidence type="ECO:0000313" key="5">
    <source>
        <dbReference type="Proteomes" id="UP000472263"/>
    </source>
</evidence>
<dbReference type="Gene3D" id="3.10.100.10">
    <property type="entry name" value="Mannose-Binding Protein A, subunit A"/>
    <property type="match status" value="1"/>
</dbReference>
<dbReference type="PROSITE" id="PS00615">
    <property type="entry name" value="C_TYPE_LECTIN_1"/>
    <property type="match status" value="1"/>
</dbReference>